<keyword evidence="2" id="KW-1133">Transmembrane helix</keyword>
<protein>
    <submittedName>
        <fullName evidence="3">Uncharacterized protein</fullName>
    </submittedName>
</protein>
<reference evidence="3 4" key="1">
    <citation type="journal article" date="2019" name="Emerg. Microbes Infect.">
        <title>Comprehensive subspecies identification of 175 nontuberculous mycobacteria species based on 7547 genomic profiles.</title>
        <authorList>
            <person name="Matsumoto Y."/>
            <person name="Kinjo T."/>
            <person name="Motooka D."/>
            <person name="Nabeya D."/>
            <person name="Jung N."/>
            <person name="Uechi K."/>
            <person name="Horii T."/>
            <person name="Iida T."/>
            <person name="Fujita J."/>
            <person name="Nakamura S."/>
        </authorList>
    </citation>
    <scope>NUCLEOTIDE SEQUENCE [LARGE SCALE GENOMIC DNA]</scope>
    <source>
        <strain evidence="3 4">JCM 18565</strain>
    </source>
</reference>
<name>A0ABQ1C2G2_9MYCO</name>
<keyword evidence="2" id="KW-0812">Transmembrane</keyword>
<feature type="transmembrane region" description="Helical" evidence="2">
    <location>
        <begin position="76"/>
        <end position="96"/>
    </location>
</feature>
<keyword evidence="4" id="KW-1185">Reference proteome</keyword>
<proteinExistence type="predicted"/>
<gene>
    <name evidence="3" type="ORF">MPRG_19170</name>
</gene>
<feature type="transmembrane region" description="Helical" evidence="2">
    <location>
        <begin position="187"/>
        <end position="206"/>
    </location>
</feature>
<feature type="transmembrane region" description="Helical" evidence="2">
    <location>
        <begin position="147"/>
        <end position="167"/>
    </location>
</feature>
<accession>A0ABQ1C2G2</accession>
<comment type="caution">
    <text evidence="3">The sequence shown here is derived from an EMBL/GenBank/DDBJ whole genome shotgun (WGS) entry which is preliminary data.</text>
</comment>
<evidence type="ECO:0000313" key="4">
    <source>
        <dbReference type="Proteomes" id="UP000465240"/>
    </source>
</evidence>
<evidence type="ECO:0000313" key="3">
    <source>
        <dbReference type="EMBL" id="GFG78641.1"/>
    </source>
</evidence>
<organism evidence="3 4">
    <name type="scientific">Mycobacterium paragordonae</name>
    <dbReference type="NCBI Taxonomy" id="1389713"/>
    <lineage>
        <taxon>Bacteria</taxon>
        <taxon>Bacillati</taxon>
        <taxon>Actinomycetota</taxon>
        <taxon>Actinomycetes</taxon>
        <taxon>Mycobacteriales</taxon>
        <taxon>Mycobacteriaceae</taxon>
        <taxon>Mycobacterium</taxon>
    </lineage>
</organism>
<feature type="compositionally biased region" description="Basic and acidic residues" evidence="1">
    <location>
        <begin position="262"/>
        <end position="278"/>
    </location>
</feature>
<evidence type="ECO:0000256" key="1">
    <source>
        <dbReference type="SAM" id="MobiDB-lite"/>
    </source>
</evidence>
<dbReference type="EMBL" id="BLKX01000001">
    <property type="protein sequence ID" value="GFG78641.1"/>
    <property type="molecule type" value="Genomic_DNA"/>
</dbReference>
<keyword evidence="2" id="KW-0472">Membrane</keyword>
<evidence type="ECO:0000256" key="2">
    <source>
        <dbReference type="SAM" id="Phobius"/>
    </source>
</evidence>
<feature type="region of interest" description="Disordered" evidence="1">
    <location>
        <begin position="241"/>
        <end position="293"/>
    </location>
</feature>
<dbReference type="Proteomes" id="UP000465240">
    <property type="component" value="Unassembled WGS sequence"/>
</dbReference>
<feature type="transmembrane region" description="Helical" evidence="2">
    <location>
        <begin position="26"/>
        <end position="48"/>
    </location>
</feature>
<sequence>MLPSRSNLLPAADGSAWKRPATQRRAYADGSGVVVAGAVILSALPVIWSDVGYPPAMKNAELEHPGGLQMPRSRGAVSGLLLVLAGAWGALVPFLGPRFNFAYTPAQEWAWTTARGWFEVLPGAAAVLGGLSLIASRNRVTATLGGLLAVLAGAWFVIGPRVAPLLHLGAVGDPAGATERKRAALELSYFTGLGVLIVLIGGFAMARTFARLARDIPAPVAHSAAVQPVPAEARLAPDNAAVTAPASEAVTKPRGDQVAPENDPRRWRDVRRPRERVGAGRSNAYLRWPHPQG</sequence>
<feature type="transmembrane region" description="Helical" evidence="2">
    <location>
        <begin position="116"/>
        <end position="135"/>
    </location>
</feature>